<keyword evidence="2 3" id="KW-0040">ANK repeat</keyword>
<dbReference type="EMBL" id="MTQA01000070">
    <property type="protein sequence ID" value="PNP81238.1"/>
    <property type="molecule type" value="Genomic_DNA"/>
</dbReference>
<dbReference type="PROSITE" id="PS50297">
    <property type="entry name" value="ANK_REP_REGION"/>
    <property type="match status" value="3"/>
</dbReference>
<evidence type="ECO:0000256" key="2">
    <source>
        <dbReference type="ARBA" id="ARBA00023043"/>
    </source>
</evidence>
<dbReference type="Pfam" id="PF00023">
    <property type="entry name" value="Ank"/>
    <property type="match status" value="1"/>
</dbReference>
<dbReference type="AlphaFoldDB" id="A0A2K0WG32"/>
<dbReference type="PANTHER" id="PTHR24198:SF165">
    <property type="entry name" value="ANKYRIN REPEAT-CONTAINING PROTEIN-RELATED"/>
    <property type="match status" value="1"/>
</dbReference>
<organism evidence="5 6">
    <name type="scientific">Gibberella nygamai</name>
    <name type="common">Bean root rot disease fungus</name>
    <name type="synonym">Fusarium nygamai</name>
    <dbReference type="NCBI Taxonomy" id="42673"/>
    <lineage>
        <taxon>Eukaryota</taxon>
        <taxon>Fungi</taxon>
        <taxon>Dikarya</taxon>
        <taxon>Ascomycota</taxon>
        <taxon>Pezizomycotina</taxon>
        <taxon>Sordariomycetes</taxon>
        <taxon>Hypocreomycetidae</taxon>
        <taxon>Hypocreales</taxon>
        <taxon>Nectriaceae</taxon>
        <taxon>Fusarium</taxon>
        <taxon>Fusarium fujikuroi species complex</taxon>
    </lineage>
</organism>
<reference evidence="5 6" key="1">
    <citation type="submission" date="2017-06" db="EMBL/GenBank/DDBJ databases">
        <title>Genome of Fusarium nygamai isolate CS10214.</title>
        <authorList>
            <person name="Gardiner D.M."/>
            <person name="Obanor F."/>
            <person name="Kazan K."/>
        </authorList>
    </citation>
    <scope>NUCLEOTIDE SEQUENCE [LARGE SCALE GENOMIC DNA]</scope>
    <source>
        <strain evidence="5 6">CS10214</strain>
    </source>
</reference>
<feature type="repeat" description="ANK" evidence="3">
    <location>
        <begin position="30"/>
        <end position="62"/>
    </location>
</feature>
<proteinExistence type="predicted"/>
<comment type="caution">
    <text evidence="5">The sequence shown here is derived from an EMBL/GenBank/DDBJ whole genome shotgun (WGS) entry which is preliminary data.</text>
</comment>
<evidence type="ECO:0000313" key="5">
    <source>
        <dbReference type="EMBL" id="PNP81238.1"/>
    </source>
</evidence>
<dbReference type="Pfam" id="PF12796">
    <property type="entry name" value="Ank_2"/>
    <property type="match status" value="4"/>
</dbReference>
<evidence type="ECO:0000313" key="6">
    <source>
        <dbReference type="Proteomes" id="UP000236664"/>
    </source>
</evidence>
<dbReference type="SUPFAM" id="SSF48403">
    <property type="entry name" value="Ankyrin repeat"/>
    <property type="match status" value="2"/>
</dbReference>
<dbReference type="OrthoDB" id="5428863at2759"/>
<dbReference type="SMART" id="SM00248">
    <property type="entry name" value="ANK"/>
    <property type="match status" value="14"/>
</dbReference>
<keyword evidence="6" id="KW-1185">Reference proteome</keyword>
<gene>
    <name evidence="5" type="ORF">FNYG_05270</name>
</gene>
<feature type="repeat" description="ANK" evidence="3">
    <location>
        <begin position="303"/>
        <end position="328"/>
    </location>
</feature>
<dbReference type="STRING" id="42673.A0A2K0WG32"/>
<dbReference type="InterPro" id="IPR002110">
    <property type="entry name" value="Ankyrin_rpt"/>
</dbReference>
<dbReference type="PANTHER" id="PTHR24198">
    <property type="entry name" value="ANKYRIN REPEAT AND PROTEIN KINASE DOMAIN-CONTAINING PROTEIN"/>
    <property type="match status" value="1"/>
</dbReference>
<protein>
    <submittedName>
        <fullName evidence="5">Uncharacterized protein</fullName>
    </submittedName>
</protein>
<evidence type="ECO:0000256" key="1">
    <source>
        <dbReference type="ARBA" id="ARBA00022737"/>
    </source>
</evidence>
<name>A0A2K0WG32_GIBNY</name>
<dbReference type="Gene3D" id="1.25.40.20">
    <property type="entry name" value="Ankyrin repeat-containing domain"/>
    <property type="match status" value="4"/>
</dbReference>
<feature type="region of interest" description="Disordered" evidence="4">
    <location>
        <begin position="723"/>
        <end position="748"/>
    </location>
</feature>
<dbReference type="PROSITE" id="PS50088">
    <property type="entry name" value="ANK_REPEAT"/>
    <property type="match status" value="3"/>
</dbReference>
<feature type="repeat" description="ANK" evidence="3">
    <location>
        <begin position="487"/>
        <end position="519"/>
    </location>
</feature>
<evidence type="ECO:0000256" key="3">
    <source>
        <dbReference type="PROSITE-ProRule" id="PRU00023"/>
    </source>
</evidence>
<evidence type="ECO:0000256" key="4">
    <source>
        <dbReference type="SAM" id="MobiDB-lite"/>
    </source>
</evidence>
<accession>A0A2K0WG32</accession>
<dbReference type="InterPro" id="IPR036770">
    <property type="entry name" value="Ankyrin_rpt-contain_sf"/>
</dbReference>
<keyword evidence="1" id="KW-0677">Repeat</keyword>
<dbReference type="Proteomes" id="UP000236664">
    <property type="component" value="Unassembled WGS sequence"/>
</dbReference>
<sequence>MYAAEASDVDKLAELLTKGCDIDINARDYDGCTSLALATEKGHTEVVERLLAHNANPNLSDLDQVTPLWKAARYGHTPVVRLLLASEKLLDVNLRPAYLHKYKLDTPLSIALKEGHQETAELLSCADAINPCLTTAMTNDDDKAGYLAEISILGLAINGTFENVALSLMHKCNIGHGSQDADGNGTKDSVEPASKLLVLGAAAGCSRVVTELLNKYGADVNAIHEYYAGVELRRFTDSPLMAASRRGDLNAVRSLLNMDEIRPGVASEHSGTALTAAAQGGFIDVVRILIADGRIEVGYKNGDGRTAVSYAAESGSVAVLDELLATGAVNPNGEDSQARTPLIWAVDPGGGYGPTGWQAYEGVVRRLLAHSQIAVNAKNSYGRTALLYAARNGALGLVMALLEHPQIDLTAGPEDTSPLAEAATYGHADVVQALISIGLVDVNTVLARLYERTALMAVVEYGRVEYESATQVLLSSPGIDVNFQDRNGRTALMLAASGGTVGMVKLILAAGGNPNIQDNKGNTALSYARNVEKFKALLKDPGIKPDLPSNVGRTALSIAVEAGEIDYVSTLLASDDINPDARDIHGRSPLLWVFGKNALEDSSKKEERKAILKQLLRIPDVDPNAEDHEGFTPLLLAIMSHQGHEYVEVLFSRSDLDVNRPPAKGLGSPFDTARQIGNVATMALLRTRGATESVDSVRPRSLESNFVIEEGRWPGAYSMFQETLPQRRRSSSHGSSTTSDEPDFEYQPGLTNRLIDALRASLLKEYPLHLGEQQEYVDGW</sequence>